<dbReference type="InterPro" id="IPR028087">
    <property type="entry name" value="Tad_N"/>
</dbReference>
<dbReference type="Gene3D" id="3.40.50.410">
    <property type="entry name" value="von Willebrand factor, type A domain"/>
    <property type="match status" value="2"/>
</dbReference>
<organism evidence="3 4">
    <name type="scientific">Cohaesibacter gelatinilyticus</name>
    <dbReference type="NCBI Taxonomy" id="372072"/>
    <lineage>
        <taxon>Bacteria</taxon>
        <taxon>Pseudomonadati</taxon>
        <taxon>Pseudomonadota</taxon>
        <taxon>Alphaproteobacteria</taxon>
        <taxon>Hyphomicrobiales</taxon>
        <taxon>Cohaesibacteraceae</taxon>
    </lineage>
</organism>
<dbReference type="RefSeq" id="WP_170956035.1">
    <property type="nucleotide sequence ID" value="NZ_OBEL01000002.1"/>
</dbReference>
<keyword evidence="4" id="KW-1185">Reference proteome</keyword>
<proteinExistence type="predicted"/>
<dbReference type="EMBL" id="OBEL01000002">
    <property type="protein sequence ID" value="SNZ18945.1"/>
    <property type="molecule type" value="Genomic_DNA"/>
</dbReference>
<dbReference type="Proteomes" id="UP000219439">
    <property type="component" value="Unassembled WGS sequence"/>
</dbReference>
<feature type="transmembrane region" description="Helical" evidence="1">
    <location>
        <begin position="38"/>
        <end position="58"/>
    </location>
</feature>
<gene>
    <name evidence="3" type="ORF">SAMN06265368_2022</name>
</gene>
<dbReference type="InterPro" id="IPR036465">
    <property type="entry name" value="vWFA_dom_sf"/>
</dbReference>
<sequence>MHSQLARQLKAVLKSKISQMGHTVRSTSHRFYQEEQGAVAIIFALSLLPLIVLAGAAVDYSRTSSDRQQLQDAIDAAVLAAVNRIPLQNDDEIRTLVRSYVQANVPGGTNVNVNLIEIERNPNKIKVWANGSTKTTFMKLAQINSMDYKAKSQAVSSDKAIEVAMVLDNSGSMGGSRIRALKQAATSLVNILEENQQNSEDLRIALVPFNHLVRVDKGKKDASWLDQDSKSSLHTNNQSRNRHLRLPRNSNRLELFETLRNTEWEGCMEARKHPYDVNDTAPDSRFGDSYYLPFFFPDDRDGRSRSYISDRLSGSARSNPIKDRYGKYYRKTPSRYNPNYGCYIQKITPLTKNMNTVRADINRMNAGGWTNIHMGTIWGLRALSPQSPLTEGAPYSDKETIKFLIVMSDGANTYSGYSAYGYSNDGRISGSGSTTNEMNKRTLESCQTAKTAGVQVYTVAYGNLGSSTTKLLRDCATLPEYAFTPKNTAQMIADFKKIAAALNNVRITE</sequence>
<keyword evidence="1" id="KW-0812">Transmembrane</keyword>
<dbReference type="AlphaFoldDB" id="A0A285PB35"/>
<dbReference type="Pfam" id="PF13400">
    <property type="entry name" value="Tad"/>
    <property type="match status" value="1"/>
</dbReference>
<evidence type="ECO:0000256" key="1">
    <source>
        <dbReference type="SAM" id="Phobius"/>
    </source>
</evidence>
<accession>A0A285PB35</accession>
<reference evidence="3 4" key="1">
    <citation type="submission" date="2017-09" db="EMBL/GenBank/DDBJ databases">
        <authorList>
            <person name="Ehlers B."/>
            <person name="Leendertz F.H."/>
        </authorList>
    </citation>
    <scope>NUCLEOTIDE SEQUENCE [LARGE SCALE GENOMIC DNA]</scope>
    <source>
        <strain evidence="3 4">DSM 18289</strain>
    </source>
</reference>
<evidence type="ECO:0000313" key="3">
    <source>
        <dbReference type="EMBL" id="SNZ18945.1"/>
    </source>
</evidence>
<protein>
    <submittedName>
        <fullName evidence="3">Flp pilus assembly protein TadG</fullName>
    </submittedName>
</protein>
<dbReference type="InterPro" id="IPR002035">
    <property type="entry name" value="VWF_A"/>
</dbReference>
<evidence type="ECO:0000313" key="4">
    <source>
        <dbReference type="Proteomes" id="UP000219439"/>
    </source>
</evidence>
<feature type="domain" description="VWFA" evidence="2">
    <location>
        <begin position="162"/>
        <end position="502"/>
    </location>
</feature>
<dbReference type="SMART" id="SM00327">
    <property type="entry name" value="VWA"/>
    <property type="match status" value="1"/>
</dbReference>
<name>A0A285PB35_9HYPH</name>
<dbReference type="PROSITE" id="PS50234">
    <property type="entry name" value="VWFA"/>
    <property type="match status" value="1"/>
</dbReference>
<evidence type="ECO:0000259" key="2">
    <source>
        <dbReference type="PROSITE" id="PS50234"/>
    </source>
</evidence>
<dbReference type="SUPFAM" id="SSF53300">
    <property type="entry name" value="vWA-like"/>
    <property type="match status" value="1"/>
</dbReference>
<keyword evidence="1" id="KW-0472">Membrane</keyword>
<keyword evidence="1" id="KW-1133">Transmembrane helix</keyword>
<dbReference type="CDD" id="cd00198">
    <property type="entry name" value="vWFA"/>
    <property type="match status" value="1"/>
</dbReference>